<keyword evidence="8" id="KW-1185">Reference proteome</keyword>
<dbReference type="InterPro" id="IPR003761">
    <property type="entry name" value="Exonuc_VII_S"/>
</dbReference>
<accession>A0A1L8CMT0</accession>
<evidence type="ECO:0000256" key="1">
    <source>
        <dbReference type="ARBA" id="ARBA00009998"/>
    </source>
</evidence>
<dbReference type="HAMAP" id="MF_00337">
    <property type="entry name" value="Exonuc_7_S"/>
    <property type="match status" value="1"/>
</dbReference>
<comment type="subcellular location">
    <subcellularLocation>
        <location evidence="6">Cytoplasm</location>
    </subcellularLocation>
</comment>
<dbReference type="PANTHER" id="PTHR34137:SF1">
    <property type="entry name" value="EXODEOXYRIBONUCLEASE 7 SMALL SUBUNIT"/>
    <property type="match status" value="1"/>
</dbReference>
<dbReference type="RefSeq" id="WP_072659548.1">
    <property type="nucleotide sequence ID" value="NZ_BDFD01000008.1"/>
</dbReference>
<organism evidence="7 8">
    <name type="scientific">Mariprofundus micogutta</name>
    <dbReference type="NCBI Taxonomy" id="1921010"/>
    <lineage>
        <taxon>Bacteria</taxon>
        <taxon>Pseudomonadati</taxon>
        <taxon>Pseudomonadota</taxon>
        <taxon>Candidatius Mariprofundia</taxon>
        <taxon>Mariprofundales</taxon>
        <taxon>Mariprofundaceae</taxon>
        <taxon>Mariprofundus</taxon>
    </lineage>
</organism>
<name>A0A1L8CMT0_9PROT</name>
<dbReference type="Pfam" id="PF02609">
    <property type="entry name" value="Exonuc_VII_S"/>
    <property type="match status" value="1"/>
</dbReference>
<comment type="function">
    <text evidence="6">Bidirectionally degrades single-stranded DNA into large acid-insoluble oligonucleotides, which are then degraded further into small acid-soluble oligonucleotides.</text>
</comment>
<proteinExistence type="inferred from homology"/>
<dbReference type="EMBL" id="BDFD01000008">
    <property type="protein sequence ID" value="GAV20225.1"/>
    <property type="molecule type" value="Genomic_DNA"/>
</dbReference>
<evidence type="ECO:0000256" key="2">
    <source>
        <dbReference type="ARBA" id="ARBA00022490"/>
    </source>
</evidence>
<keyword evidence="4 6" id="KW-0378">Hydrolase</keyword>
<dbReference type="GO" id="GO:0005829">
    <property type="term" value="C:cytosol"/>
    <property type="evidence" value="ECO:0007669"/>
    <property type="project" value="TreeGrafter"/>
</dbReference>
<evidence type="ECO:0000256" key="5">
    <source>
        <dbReference type="ARBA" id="ARBA00022839"/>
    </source>
</evidence>
<gene>
    <name evidence="6" type="primary">xseB</name>
    <name evidence="7" type="ORF">MMIC_P1189</name>
</gene>
<dbReference type="GO" id="GO:0009318">
    <property type="term" value="C:exodeoxyribonuclease VII complex"/>
    <property type="evidence" value="ECO:0007669"/>
    <property type="project" value="UniProtKB-UniRule"/>
</dbReference>
<dbReference type="Proteomes" id="UP000231632">
    <property type="component" value="Unassembled WGS sequence"/>
</dbReference>
<dbReference type="AlphaFoldDB" id="A0A1L8CMT0"/>
<evidence type="ECO:0000313" key="7">
    <source>
        <dbReference type="EMBL" id="GAV20225.1"/>
    </source>
</evidence>
<sequence length="71" mass="7839">MSNDLDTSKLSFEQALNQLSELVAKLESGELPLEESVAAFETGVKLSRRCESLLDQADQRLQVLESGEDPE</sequence>
<keyword evidence="3 6" id="KW-0540">Nuclease</keyword>
<dbReference type="OrthoDB" id="9801128at2"/>
<keyword evidence="5 6" id="KW-0269">Exonuclease</keyword>
<comment type="catalytic activity">
    <reaction evidence="6">
        <text>Exonucleolytic cleavage in either 5'- to 3'- or 3'- to 5'-direction to yield nucleoside 5'-phosphates.</text>
        <dbReference type="EC" id="3.1.11.6"/>
    </reaction>
</comment>
<evidence type="ECO:0000256" key="3">
    <source>
        <dbReference type="ARBA" id="ARBA00022722"/>
    </source>
</evidence>
<reference evidence="7 8" key="1">
    <citation type="journal article" date="2017" name="Arch. Microbiol.">
        <title>Mariprofundus micogutta sp. nov., a novel iron-oxidizing zetaproteobacterium isolated from a deep-sea hydrothermal field at the Bayonnaise knoll of the Izu-Ogasawara arc, and a description of Mariprofundales ord. nov. and Zetaproteobacteria classis nov.</title>
        <authorList>
            <person name="Makita H."/>
            <person name="Tanaka E."/>
            <person name="Mitsunobu S."/>
            <person name="Miyazaki M."/>
            <person name="Nunoura T."/>
            <person name="Uematsu K."/>
            <person name="Takaki Y."/>
            <person name="Nishi S."/>
            <person name="Shimamura S."/>
            <person name="Takai K."/>
        </authorList>
    </citation>
    <scope>NUCLEOTIDE SEQUENCE [LARGE SCALE GENOMIC DNA]</scope>
    <source>
        <strain evidence="7 8">ET2</strain>
    </source>
</reference>
<evidence type="ECO:0000256" key="6">
    <source>
        <dbReference type="HAMAP-Rule" id="MF_00337"/>
    </source>
</evidence>
<dbReference type="Gene3D" id="1.10.287.1040">
    <property type="entry name" value="Exonuclease VII, small subunit"/>
    <property type="match status" value="1"/>
</dbReference>
<dbReference type="NCBIfam" id="NF002139">
    <property type="entry name" value="PRK00977.1-3"/>
    <property type="match status" value="1"/>
</dbReference>
<dbReference type="NCBIfam" id="TIGR01280">
    <property type="entry name" value="xseB"/>
    <property type="match status" value="1"/>
</dbReference>
<comment type="caution">
    <text evidence="7">The sequence shown here is derived from an EMBL/GenBank/DDBJ whole genome shotgun (WGS) entry which is preliminary data.</text>
</comment>
<dbReference type="PIRSF" id="PIRSF006488">
    <property type="entry name" value="Exonuc_VII_S"/>
    <property type="match status" value="1"/>
</dbReference>
<dbReference type="EC" id="3.1.11.6" evidence="6"/>
<dbReference type="InterPro" id="IPR037004">
    <property type="entry name" value="Exonuc_VII_ssu_sf"/>
</dbReference>
<comment type="subunit">
    <text evidence="6">Heterooligomer composed of large and small subunits.</text>
</comment>
<dbReference type="GO" id="GO:0006308">
    <property type="term" value="P:DNA catabolic process"/>
    <property type="evidence" value="ECO:0007669"/>
    <property type="project" value="UniProtKB-UniRule"/>
</dbReference>
<dbReference type="STRING" id="1921010.MMIC_P1189"/>
<evidence type="ECO:0000313" key="8">
    <source>
        <dbReference type="Proteomes" id="UP000231632"/>
    </source>
</evidence>
<comment type="similarity">
    <text evidence="1 6">Belongs to the XseB family.</text>
</comment>
<dbReference type="PANTHER" id="PTHR34137">
    <property type="entry name" value="EXODEOXYRIBONUCLEASE 7 SMALL SUBUNIT"/>
    <property type="match status" value="1"/>
</dbReference>
<dbReference type="GO" id="GO:0008855">
    <property type="term" value="F:exodeoxyribonuclease VII activity"/>
    <property type="evidence" value="ECO:0007669"/>
    <property type="project" value="UniProtKB-UniRule"/>
</dbReference>
<protein>
    <recommendedName>
        <fullName evidence="6">Exodeoxyribonuclease 7 small subunit</fullName>
        <ecNumber evidence="6">3.1.11.6</ecNumber>
    </recommendedName>
    <alternativeName>
        <fullName evidence="6">Exodeoxyribonuclease VII small subunit</fullName>
        <shortName evidence="6">Exonuclease VII small subunit</shortName>
    </alternativeName>
</protein>
<dbReference type="NCBIfam" id="NF002140">
    <property type="entry name" value="PRK00977.1-4"/>
    <property type="match status" value="1"/>
</dbReference>
<keyword evidence="2 6" id="KW-0963">Cytoplasm</keyword>
<evidence type="ECO:0000256" key="4">
    <source>
        <dbReference type="ARBA" id="ARBA00022801"/>
    </source>
</evidence>
<dbReference type="SUPFAM" id="SSF116842">
    <property type="entry name" value="XseB-like"/>
    <property type="match status" value="1"/>
</dbReference>